<evidence type="ECO:0000313" key="1">
    <source>
        <dbReference type="EMBL" id="CAM11684.1"/>
    </source>
</evidence>
<dbReference type="Proteomes" id="UP000008323">
    <property type="component" value="Chromosome"/>
</dbReference>
<dbReference type="KEGG" id="pal:PA0349"/>
<gene>
    <name evidence="1" type="ordered locus">PA0349</name>
</gene>
<name>B1V9R2_PHYAS</name>
<proteinExistence type="predicted"/>
<organism evidence="1 2">
    <name type="scientific">Phytoplasma australiense</name>
    <dbReference type="NCBI Taxonomy" id="59748"/>
    <lineage>
        <taxon>Bacteria</taxon>
        <taxon>Bacillati</taxon>
        <taxon>Mycoplasmatota</taxon>
        <taxon>Mollicutes</taxon>
        <taxon>Acholeplasmatales</taxon>
        <taxon>Acholeplasmataceae</taxon>
        <taxon>Candidatus Phytoplasma</taxon>
        <taxon>16SrXII (Stolbur group)</taxon>
    </lineage>
</organism>
<protein>
    <submittedName>
        <fullName evidence="1">Uncharacterized protein</fullName>
    </submittedName>
</protein>
<sequence>MIYGRYQNPEGTIKKLIIPDKLHVDFIKNNKDIIETYNIDEKQSKEEIKKAILSKWQTPTKVELNIYNSNIREWQKENVEIAKSNPGSYFSLLLKNSNILSDVLDYDNYIEYEEIKIIEGENAEEVPSDLRYKKINNEDHTYQYHFNDGTIEKYNQDGKLQEVEYSKNNIIFSYDGSKWSFKLKNSDLQPINLDNYI</sequence>
<dbReference type="EMBL" id="AM422018">
    <property type="protein sequence ID" value="CAM11684.1"/>
    <property type="molecule type" value="Genomic_DNA"/>
</dbReference>
<reference evidence="1 2" key="1">
    <citation type="journal article" date="2008" name="J. Bacteriol.">
        <title>Comparative genome analysis of 'Candidatus Phytoplasma australiense' (subgroup tuf-Australia I; rp-A) and 'Ca. Phytoplasma asteris' strains OY-M and AY-WB.</title>
        <authorList>
            <person name="Tran-Nguyen L.T."/>
            <person name="Kube M."/>
            <person name="Schneider B."/>
            <person name="Reinhardt R."/>
            <person name="Gibb K.S."/>
        </authorList>
    </citation>
    <scope>NUCLEOTIDE SEQUENCE [LARGE SCALE GENOMIC DNA]</scope>
</reference>
<accession>B1V9R2</accession>
<evidence type="ECO:0000313" key="2">
    <source>
        <dbReference type="Proteomes" id="UP000008323"/>
    </source>
</evidence>
<dbReference type="AlphaFoldDB" id="B1V9R2"/>